<evidence type="ECO:0000256" key="4">
    <source>
        <dbReference type="SAM" id="MobiDB-lite"/>
    </source>
</evidence>
<dbReference type="Gene3D" id="1.10.10.10">
    <property type="entry name" value="Winged helix-like DNA-binding domain superfamily/Winged helix DNA-binding domain"/>
    <property type="match status" value="1"/>
</dbReference>
<keyword evidence="1" id="KW-0805">Transcription regulation</keyword>
<feature type="domain" description="HTH gntR-type" evidence="5">
    <location>
        <begin position="3"/>
        <end position="70"/>
    </location>
</feature>
<accession>A0ABU2CQY0</accession>
<keyword evidence="7" id="KW-1185">Reference proteome</keyword>
<dbReference type="InterPro" id="IPR036388">
    <property type="entry name" value="WH-like_DNA-bd_sf"/>
</dbReference>
<dbReference type="Pfam" id="PF00392">
    <property type="entry name" value="GntR"/>
    <property type="match status" value="1"/>
</dbReference>
<dbReference type="Pfam" id="PF07729">
    <property type="entry name" value="FCD"/>
    <property type="match status" value="1"/>
</dbReference>
<dbReference type="EMBL" id="JAVDYE010000001">
    <property type="protein sequence ID" value="MDR7383752.1"/>
    <property type="molecule type" value="Genomic_DNA"/>
</dbReference>
<dbReference type="InterPro" id="IPR036390">
    <property type="entry name" value="WH_DNA-bd_sf"/>
</dbReference>
<dbReference type="CDD" id="cd07377">
    <property type="entry name" value="WHTH_GntR"/>
    <property type="match status" value="1"/>
</dbReference>
<dbReference type="PRINTS" id="PR00035">
    <property type="entry name" value="HTHGNTR"/>
</dbReference>
<comment type="caution">
    <text evidence="6">The sequence shown here is derived from an EMBL/GenBank/DDBJ whole genome shotgun (WGS) entry which is preliminary data.</text>
</comment>
<gene>
    <name evidence="6" type="ORF">J2S48_003267</name>
</gene>
<keyword evidence="2 6" id="KW-0238">DNA-binding</keyword>
<evidence type="ECO:0000256" key="2">
    <source>
        <dbReference type="ARBA" id="ARBA00023125"/>
    </source>
</evidence>
<dbReference type="InterPro" id="IPR000524">
    <property type="entry name" value="Tscrpt_reg_HTH_GntR"/>
</dbReference>
<dbReference type="InterPro" id="IPR011711">
    <property type="entry name" value="GntR_C"/>
</dbReference>
<sequence>MTADRAERSADAIRELIVTGRLTPGQRLSEQSVSESLDVSRNTLREAFRILVHEGLLVRRPNAGVAVARPTLADVVDIYRVRRLIEVPVLAAGDPAHPGARTMRDAVDAALAARLGGDWRDIAAANMRFHSGIVALAGSARLDRVHANLSAELRLSFGLLGDDDGAFFDGFVDRNAGLLRRFLAGDADGAAADLNRYLTDSERLLQDMVDRAGTPRAADTTPRAADTTPRAADTVSP</sequence>
<dbReference type="PROSITE" id="PS50949">
    <property type="entry name" value="HTH_GNTR"/>
    <property type="match status" value="1"/>
</dbReference>
<evidence type="ECO:0000313" key="7">
    <source>
        <dbReference type="Proteomes" id="UP001183585"/>
    </source>
</evidence>
<evidence type="ECO:0000259" key="5">
    <source>
        <dbReference type="PROSITE" id="PS50949"/>
    </source>
</evidence>
<proteinExistence type="predicted"/>
<dbReference type="Gene3D" id="1.20.120.530">
    <property type="entry name" value="GntR ligand-binding domain-like"/>
    <property type="match status" value="1"/>
</dbReference>
<reference evidence="6 7" key="1">
    <citation type="submission" date="2023-07" db="EMBL/GenBank/DDBJ databases">
        <title>Sequencing the genomes of 1000 actinobacteria strains.</title>
        <authorList>
            <person name="Klenk H.-P."/>
        </authorList>
    </citation>
    <scope>NUCLEOTIDE SEQUENCE [LARGE SCALE GENOMIC DNA]</scope>
    <source>
        <strain evidence="6 7">DSM 45554</strain>
    </source>
</reference>
<evidence type="ECO:0000256" key="3">
    <source>
        <dbReference type="ARBA" id="ARBA00023163"/>
    </source>
</evidence>
<dbReference type="InterPro" id="IPR008920">
    <property type="entry name" value="TF_FadR/GntR_C"/>
</dbReference>
<dbReference type="PANTHER" id="PTHR43537:SF45">
    <property type="entry name" value="GNTR FAMILY REGULATORY PROTEIN"/>
    <property type="match status" value="1"/>
</dbReference>
<protein>
    <submittedName>
        <fullName evidence="6">DNA-binding GntR family transcriptional regulator</fullName>
    </submittedName>
</protein>
<dbReference type="SMART" id="SM00895">
    <property type="entry name" value="FCD"/>
    <property type="match status" value="1"/>
</dbReference>
<keyword evidence="3" id="KW-0804">Transcription</keyword>
<evidence type="ECO:0000256" key="1">
    <source>
        <dbReference type="ARBA" id="ARBA00023015"/>
    </source>
</evidence>
<dbReference type="SUPFAM" id="SSF48008">
    <property type="entry name" value="GntR ligand-binding domain-like"/>
    <property type="match status" value="1"/>
</dbReference>
<dbReference type="SMART" id="SM00345">
    <property type="entry name" value="HTH_GNTR"/>
    <property type="match status" value="1"/>
</dbReference>
<dbReference type="Proteomes" id="UP001183585">
    <property type="component" value="Unassembled WGS sequence"/>
</dbReference>
<evidence type="ECO:0000313" key="6">
    <source>
        <dbReference type="EMBL" id="MDR7383752.1"/>
    </source>
</evidence>
<name>A0ABU2CQY0_9MICO</name>
<dbReference type="GO" id="GO:0003677">
    <property type="term" value="F:DNA binding"/>
    <property type="evidence" value="ECO:0007669"/>
    <property type="project" value="UniProtKB-KW"/>
</dbReference>
<dbReference type="RefSeq" id="WP_274994970.1">
    <property type="nucleotide sequence ID" value="NZ_JAJQQP010000008.1"/>
</dbReference>
<dbReference type="PANTHER" id="PTHR43537">
    <property type="entry name" value="TRANSCRIPTIONAL REGULATOR, GNTR FAMILY"/>
    <property type="match status" value="1"/>
</dbReference>
<dbReference type="SUPFAM" id="SSF46785">
    <property type="entry name" value="Winged helix' DNA-binding domain"/>
    <property type="match status" value="1"/>
</dbReference>
<feature type="region of interest" description="Disordered" evidence="4">
    <location>
        <begin position="210"/>
        <end position="237"/>
    </location>
</feature>
<feature type="compositionally biased region" description="Low complexity" evidence="4">
    <location>
        <begin position="214"/>
        <end position="237"/>
    </location>
</feature>
<organism evidence="6 7">
    <name type="scientific">Promicromonospora iranensis</name>
    <dbReference type="NCBI Taxonomy" id="1105144"/>
    <lineage>
        <taxon>Bacteria</taxon>
        <taxon>Bacillati</taxon>
        <taxon>Actinomycetota</taxon>
        <taxon>Actinomycetes</taxon>
        <taxon>Micrococcales</taxon>
        <taxon>Promicromonosporaceae</taxon>
        <taxon>Promicromonospora</taxon>
    </lineage>
</organism>